<keyword evidence="9" id="KW-0067">ATP-binding</keyword>
<dbReference type="GO" id="GO:0005886">
    <property type="term" value="C:plasma membrane"/>
    <property type="evidence" value="ECO:0007669"/>
    <property type="project" value="UniProtKB-SubCell"/>
</dbReference>
<dbReference type="eggNOG" id="KOG0202">
    <property type="taxonomic scope" value="Eukaryota"/>
</dbReference>
<dbReference type="GO" id="GO:0005524">
    <property type="term" value="F:ATP binding"/>
    <property type="evidence" value="ECO:0007669"/>
    <property type="project" value="UniProtKB-KW"/>
</dbReference>
<feature type="region of interest" description="Disordered" evidence="22">
    <location>
        <begin position="485"/>
        <end position="507"/>
    </location>
</feature>
<keyword evidence="7" id="KW-0479">Metal-binding</keyword>
<keyword evidence="10" id="KW-0460">Magnesium</keyword>
<keyword evidence="3" id="KW-0813">Transport</keyword>
<dbReference type="SFLD" id="SFLDF00027">
    <property type="entry name" value="p-type_atpase"/>
    <property type="match status" value="1"/>
</dbReference>
<comment type="similarity">
    <text evidence="18">Belongs to the cation transport ATPase (P-type) (TC 3.A.3) family. Type IID subfamily.</text>
</comment>
<dbReference type="PANTHER" id="PTHR42861">
    <property type="entry name" value="CALCIUM-TRANSPORTING ATPASE"/>
    <property type="match status" value="1"/>
</dbReference>
<dbReference type="SUPFAM" id="SSF56784">
    <property type="entry name" value="HAD-like"/>
    <property type="match status" value="1"/>
</dbReference>
<keyword evidence="16 23" id="KW-0472">Membrane</keyword>
<evidence type="ECO:0000256" key="8">
    <source>
        <dbReference type="ARBA" id="ARBA00022741"/>
    </source>
</evidence>
<feature type="transmembrane region" description="Helical" evidence="23">
    <location>
        <begin position="272"/>
        <end position="293"/>
    </location>
</feature>
<dbReference type="GO" id="GO:0008556">
    <property type="term" value="F:P-type potassium transmembrane transporter activity"/>
    <property type="evidence" value="ECO:0007669"/>
    <property type="project" value="UniProtKB-ARBA"/>
</dbReference>
<dbReference type="GO" id="GO:0016887">
    <property type="term" value="F:ATP hydrolysis activity"/>
    <property type="evidence" value="ECO:0007669"/>
    <property type="project" value="InterPro"/>
</dbReference>
<dbReference type="GeneID" id="11505313"/>
<feature type="transmembrane region" description="Helical" evidence="23">
    <location>
        <begin position="1015"/>
        <end position="1037"/>
    </location>
</feature>
<dbReference type="SUPFAM" id="SSF81665">
    <property type="entry name" value="Calcium ATPase, transmembrane domain M"/>
    <property type="match status" value="1"/>
</dbReference>
<keyword evidence="11" id="KW-0630">Potassium</keyword>
<organism evidence="25 26">
    <name type="scientific">Torulaspora delbrueckii</name>
    <name type="common">Yeast</name>
    <name type="synonym">Candida colliculosa</name>
    <dbReference type="NCBI Taxonomy" id="4950"/>
    <lineage>
        <taxon>Eukaryota</taxon>
        <taxon>Fungi</taxon>
        <taxon>Dikarya</taxon>
        <taxon>Ascomycota</taxon>
        <taxon>Saccharomycotina</taxon>
        <taxon>Saccharomycetes</taxon>
        <taxon>Saccharomycetales</taxon>
        <taxon>Saccharomycetaceae</taxon>
        <taxon>Torulaspora</taxon>
    </lineage>
</organism>
<dbReference type="InterPro" id="IPR023298">
    <property type="entry name" value="ATPase_P-typ_TM_dom_sf"/>
</dbReference>
<keyword evidence="5" id="KW-0633">Potassium transport</keyword>
<feature type="domain" description="Cation-transporting P-type ATPase N-terminal" evidence="24">
    <location>
        <begin position="2"/>
        <end position="76"/>
    </location>
</feature>
<comment type="cofactor">
    <cofactor evidence="1">
        <name>Mg(2+)</name>
        <dbReference type="ChEBI" id="CHEBI:18420"/>
    </cofactor>
</comment>
<evidence type="ECO:0000256" key="14">
    <source>
        <dbReference type="ARBA" id="ARBA00023053"/>
    </source>
</evidence>
<evidence type="ECO:0000256" key="23">
    <source>
        <dbReference type="SAM" id="Phobius"/>
    </source>
</evidence>
<evidence type="ECO:0000256" key="2">
    <source>
        <dbReference type="ARBA" id="ARBA00004651"/>
    </source>
</evidence>
<evidence type="ECO:0000256" key="6">
    <source>
        <dbReference type="ARBA" id="ARBA00022692"/>
    </source>
</evidence>
<evidence type="ECO:0000313" key="25">
    <source>
        <dbReference type="EMBL" id="CCE93861.1"/>
    </source>
</evidence>
<dbReference type="InterPro" id="IPR044492">
    <property type="entry name" value="P_typ_ATPase_HD_dom"/>
</dbReference>
<dbReference type="Gene3D" id="1.20.1110.10">
    <property type="entry name" value="Calcium-transporting ATPase, transmembrane domain"/>
    <property type="match status" value="2"/>
</dbReference>
<evidence type="ECO:0000256" key="20">
    <source>
        <dbReference type="ARBA" id="ARBA00048599"/>
    </source>
</evidence>
<dbReference type="NCBIfam" id="TIGR01523">
    <property type="entry name" value="ATPase-IID_K-Na"/>
    <property type="match status" value="1"/>
</dbReference>
<comment type="catalytic activity">
    <reaction evidence="21">
        <text>Na(+)(in) + ATP + H2O = Na(+)(out) + ADP + phosphate + H(+)</text>
        <dbReference type="Rhea" id="RHEA:14633"/>
        <dbReference type="ChEBI" id="CHEBI:15377"/>
        <dbReference type="ChEBI" id="CHEBI:15378"/>
        <dbReference type="ChEBI" id="CHEBI:29101"/>
        <dbReference type="ChEBI" id="CHEBI:30616"/>
        <dbReference type="ChEBI" id="CHEBI:43474"/>
        <dbReference type="ChEBI" id="CHEBI:456216"/>
        <dbReference type="EC" id="7.2.2.3"/>
    </reaction>
    <physiologicalReaction direction="left-to-right" evidence="21">
        <dbReference type="Rhea" id="RHEA:14634"/>
    </physiologicalReaction>
</comment>
<dbReference type="FunFam" id="3.40.50.1000:FF:000047">
    <property type="entry name" value="Sodium P-type ATPase"/>
    <property type="match status" value="1"/>
</dbReference>
<feature type="transmembrane region" description="Helical" evidence="23">
    <location>
        <begin position="880"/>
        <end position="909"/>
    </location>
</feature>
<evidence type="ECO:0000259" key="24">
    <source>
        <dbReference type="SMART" id="SM00831"/>
    </source>
</evidence>
<dbReference type="FunFam" id="1.20.1110.10:FF:000015">
    <property type="entry name" value="Sodium ion P-type ATPase"/>
    <property type="match status" value="1"/>
</dbReference>
<keyword evidence="14" id="KW-0915">Sodium</keyword>
<feature type="transmembrane region" description="Helical" evidence="23">
    <location>
        <begin position="52"/>
        <end position="71"/>
    </location>
</feature>
<evidence type="ECO:0000256" key="13">
    <source>
        <dbReference type="ARBA" id="ARBA00022989"/>
    </source>
</evidence>
<evidence type="ECO:0000256" key="15">
    <source>
        <dbReference type="ARBA" id="ARBA00023065"/>
    </source>
</evidence>
<keyword evidence="15" id="KW-0406">Ion transport</keyword>
<dbReference type="InParanoid" id="G8ZY94"/>
<keyword evidence="26" id="KW-1185">Reference proteome</keyword>
<dbReference type="SUPFAM" id="SSF81660">
    <property type="entry name" value="Metal cation-transporting ATPase, ATP-binding domain N"/>
    <property type="match status" value="1"/>
</dbReference>
<dbReference type="RefSeq" id="XP_003683072.1">
    <property type="nucleotide sequence ID" value="XM_003683024.1"/>
</dbReference>
<gene>
    <name evidence="25" type="primary">TDEL0G04940</name>
    <name evidence="25" type="ORF">TDEL_0G04940</name>
</gene>
<evidence type="ECO:0000256" key="17">
    <source>
        <dbReference type="ARBA" id="ARBA00023201"/>
    </source>
</evidence>
<feature type="compositionally biased region" description="Polar residues" evidence="22">
    <location>
        <begin position="485"/>
        <end position="500"/>
    </location>
</feature>
<protein>
    <recommendedName>
        <fullName evidence="19">P-type Na(+) transporter</fullName>
        <ecNumber evidence="19">7.2.2.3</ecNumber>
    </recommendedName>
</protein>
<keyword evidence="17" id="KW-0739">Sodium transport</keyword>
<comment type="subcellular location">
    <subcellularLocation>
        <location evidence="2">Cell membrane</location>
        <topology evidence="2">Multi-pass membrane protein</topology>
    </subcellularLocation>
</comment>
<dbReference type="InterPro" id="IPR023299">
    <property type="entry name" value="ATPase_P-typ_cyto_dom_N"/>
</dbReference>
<dbReference type="Pfam" id="PF00690">
    <property type="entry name" value="Cation_ATPase_N"/>
    <property type="match status" value="1"/>
</dbReference>
<dbReference type="EMBL" id="HE616748">
    <property type="protein sequence ID" value="CCE93861.1"/>
    <property type="molecule type" value="Genomic_DNA"/>
</dbReference>
<keyword evidence="8" id="KW-0547">Nucleotide-binding</keyword>
<evidence type="ECO:0000256" key="9">
    <source>
        <dbReference type="ARBA" id="ARBA00022840"/>
    </source>
</evidence>
<feature type="transmembrane region" description="Helical" evidence="23">
    <location>
        <begin position="299"/>
        <end position="329"/>
    </location>
</feature>
<evidence type="ECO:0000256" key="10">
    <source>
        <dbReference type="ARBA" id="ARBA00022842"/>
    </source>
</evidence>
<dbReference type="GO" id="GO:0046872">
    <property type="term" value="F:metal ion binding"/>
    <property type="evidence" value="ECO:0007669"/>
    <property type="project" value="UniProtKB-KW"/>
</dbReference>
<dbReference type="Pfam" id="PF00122">
    <property type="entry name" value="E1-E2_ATPase"/>
    <property type="match status" value="1"/>
</dbReference>
<accession>G8ZY94</accession>
<dbReference type="InterPro" id="IPR018303">
    <property type="entry name" value="ATPase_P-typ_P_site"/>
</dbReference>
<name>G8ZY94_TORDE</name>
<sequence>MNAHTHDVENLAKDLNVDVLKGLSQGEVESRKKIFGRNSLSDDSKIDYKTMVIHQVCNAMVLVLVISSAISFGIRDWITGGVIAFVIALNVLIGLFQEYKATVTMNSLKALSTPYAHLLRDGSEQEIASEELVPGDLCYVKVGDTVPADLRLINCNNFETDEALLTGESLPVAKDANITYDAEKDVPVGDRFNMAYASSVVVKGRAQGIVVNTGLNTEIGKIAEYLRSADDIICRDPTKSFFQRWWITLKRGTGAFLGITIGTPLHRKLSMLAVLLFCVAVVFAIVVLASQSFHVNRGVAVYAICVALSMIPSSLVVVLTITMSVGAAVMAERNVIIRKLDSLEALGAVNDVCSDKTGTLTQGKMLARQIWIPKLGTIEISSTDEPFNPTVGEVSLKTGVSPLDSPDSSDQEVVSINDFESKYRDKKVSSIDGSIYLTEWLETAALANIAKVYQENGTGEWKAHGDPTEVALRVFTMRMGMHRSLLTTDESTGENNSDDSSSEKTVQKSVQSSTLKYSFLMEFPFDSTIKRMSTTYKNTIDGTINVFTKGALESVLKCCSSWYAPTPGSKKQHAVPLEKQDSILIQNVVEKIASKGLRVLALAKKTLPSDLSDTELEKMKNHRDLAESGLCFLGLVGIYDPPRRETEGAIKKFHTAGINVRMLTGDFPGTAKAIAQEIGLLPQNLGQFSKELVDSMIMTGTQFDHLSNDQIDKLPSLPLVVARCSPQTKVRMIEALHRRDKFCAMTGDGVNDSPSLKMANIGIAMGINGSDVAKDASDIVLSDDNFASILNAVEEGRRMTDNIQKFVLQLLAGNWAQTLFMIVGISFFDNDGMSVYPLSPVEVLWVIIVTACFPAMSLGLEKAAPDLMERPPNDSKMGIFTWEVIIDMFSYGLLMAISCMATFTTVLYGTEGGQLGHNCNTEDNFSCKGIFRARSATFATLTWCELILAWEVMDARRSFFRMHPELGPPVRQFFKDLVANKYLFWSITLGFATAFPVVYIPVINTKVFLHGPIGYEWALAIAYTFVFLLGIEMYKYFKRVYLRLSPRIRKTKADSEQNLNALDYLGEVQPLSIDKKPCNTSETRVGDSDSD</sequence>
<evidence type="ECO:0000256" key="22">
    <source>
        <dbReference type="SAM" id="MobiDB-lite"/>
    </source>
</evidence>
<dbReference type="Pfam" id="PF00689">
    <property type="entry name" value="Cation_ATPase_C"/>
    <property type="match status" value="1"/>
</dbReference>
<keyword evidence="13 23" id="KW-1133">Transmembrane helix</keyword>
<feature type="transmembrane region" description="Helical" evidence="23">
    <location>
        <begin position="806"/>
        <end position="828"/>
    </location>
</feature>
<comment type="catalytic activity">
    <reaction evidence="20">
        <text>K(+)(in) + ATP + H2O = K(+)(out) + ADP + phosphate + H(+)</text>
        <dbReference type="Rhea" id="RHEA:75815"/>
        <dbReference type="ChEBI" id="CHEBI:15377"/>
        <dbReference type="ChEBI" id="CHEBI:15378"/>
        <dbReference type="ChEBI" id="CHEBI:29103"/>
        <dbReference type="ChEBI" id="CHEBI:30616"/>
        <dbReference type="ChEBI" id="CHEBI:43474"/>
        <dbReference type="ChEBI" id="CHEBI:456216"/>
    </reaction>
</comment>
<evidence type="ECO:0000256" key="19">
    <source>
        <dbReference type="ARBA" id="ARBA00035029"/>
    </source>
</evidence>
<dbReference type="NCBIfam" id="TIGR01494">
    <property type="entry name" value="ATPase_P-type"/>
    <property type="match status" value="2"/>
</dbReference>
<dbReference type="SFLD" id="SFLDS00003">
    <property type="entry name" value="Haloacid_Dehalogenase"/>
    <property type="match status" value="1"/>
</dbReference>
<dbReference type="Gene3D" id="3.40.50.1000">
    <property type="entry name" value="HAD superfamily/HAD-like"/>
    <property type="match status" value="1"/>
</dbReference>
<feature type="transmembrane region" description="Helical" evidence="23">
    <location>
        <begin position="929"/>
        <end position="952"/>
    </location>
</feature>
<dbReference type="InterPro" id="IPR004014">
    <property type="entry name" value="ATPase_P-typ_cation-transptr_N"/>
</dbReference>
<dbReference type="Proteomes" id="UP000005627">
    <property type="component" value="Chromosome 7"/>
</dbReference>
<dbReference type="GO" id="GO:0008554">
    <property type="term" value="F:P-type sodium transporter activity"/>
    <property type="evidence" value="ECO:0007669"/>
    <property type="project" value="UniProtKB-EC"/>
</dbReference>
<keyword evidence="6 23" id="KW-0812">Transmembrane</keyword>
<reference evidence="25 26" key="1">
    <citation type="journal article" date="2011" name="Proc. Natl. Acad. Sci. U.S.A.">
        <title>Evolutionary erosion of yeast sex chromosomes by mating-type switching accidents.</title>
        <authorList>
            <person name="Gordon J.L."/>
            <person name="Armisen D."/>
            <person name="Proux-Wera E."/>
            <person name="Oheigeartaigh S.S."/>
            <person name="Byrne K.P."/>
            <person name="Wolfe K.H."/>
        </authorList>
    </citation>
    <scope>NUCLEOTIDE SEQUENCE [LARGE SCALE GENOMIC DNA]</scope>
    <source>
        <strain evidence="26">ATCC 10662 / CBS 1146 / NBRC 0425 / NCYC 2629 / NRRL Y-866</strain>
    </source>
</reference>
<dbReference type="InterPro" id="IPR023214">
    <property type="entry name" value="HAD_sf"/>
</dbReference>
<dbReference type="KEGG" id="tdl:TDEL_0G04940"/>
<dbReference type="FunFam" id="3.40.1110.10:FF:000039">
    <property type="entry name" value="Sodium P-type ATPase"/>
    <property type="match status" value="1"/>
</dbReference>
<dbReference type="SUPFAM" id="SSF81653">
    <property type="entry name" value="Calcium ATPase, transduction domain A"/>
    <property type="match status" value="1"/>
</dbReference>
<feature type="transmembrane region" description="Helical" evidence="23">
    <location>
        <begin position="77"/>
        <end position="96"/>
    </location>
</feature>
<evidence type="ECO:0000256" key="5">
    <source>
        <dbReference type="ARBA" id="ARBA00022538"/>
    </source>
</evidence>
<dbReference type="Gene3D" id="2.70.150.10">
    <property type="entry name" value="Calcium-transporting ATPase, cytoplasmic transduction domain A"/>
    <property type="match status" value="1"/>
</dbReference>
<dbReference type="EC" id="7.2.2.3" evidence="19"/>
<evidence type="ECO:0000313" key="26">
    <source>
        <dbReference type="Proteomes" id="UP000005627"/>
    </source>
</evidence>
<keyword evidence="4" id="KW-1003">Cell membrane</keyword>
<dbReference type="PROSITE" id="PS00154">
    <property type="entry name" value="ATPASE_E1_E2"/>
    <property type="match status" value="1"/>
</dbReference>
<evidence type="ECO:0000256" key="1">
    <source>
        <dbReference type="ARBA" id="ARBA00001946"/>
    </source>
</evidence>
<evidence type="ECO:0000256" key="12">
    <source>
        <dbReference type="ARBA" id="ARBA00022967"/>
    </source>
</evidence>
<evidence type="ECO:0000256" key="16">
    <source>
        <dbReference type="ARBA" id="ARBA00023136"/>
    </source>
</evidence>
<dbReference type="OrthoDB" id="3352408at2759"/>
<dbReference type="InterPro" id="IPR006414">
    <property type="entry name" value="P-type_ATPase_IID"/>
</dbReference>
<dbReference type="FunFam" id="2.70.150.10:FF:000016">
    <property type="entry name" value="Calcium-transporting P-type ATPase putative"/>
    <property type="match status" value="1"/>
</dbReference>
<dbReference type="Pfam" id="PF13246">
    <property type="entry name" value="Cation_ATPase"/>
    <property type="match status" value="1"/>
</dbReference>
<feature type="transmembrane region" description="Helical" evidence="23">
    <location>
        <begin position="843"/>
        <end position="860"/>
    </location>
</feature>
<dbReference type="InterPro" id="IPR008250">
    <property type="entry name" value="ATPase_P-typ_transduc_dom_A_sf"/>
</dbReference>
<keyword evidence="12" id="KW-1278">Translocase</keyword>
<dbReference type="HOGENOM" id="CLU_002360_3_0_1"/>
<evidence type="ECO:0000256" key="18">
    <source>
        <dbReference type="ARBA" id="ARBA00035017"/>
    </source>
</evidence>
<dbReference type="InterPro" id="IPR001757">
    <property type="entry name" value="P_typ_ATPase"/>
</dbReference>
<feature type="transmembrane region" description="Helical" evidence="23">
    <location>
        <begin position="982"/>
        <end position="1003"/>
    </location>
</feature>
<dbReference type="AlphaFoldDB" id="G8ZY94"/>
<dbReference type="Gene3D" id="3.40.1110.10">
    <property type="entry name" value="Calcium-transporting ATPase, cytoplasmic domain N"/>
    <property type="match status" value="1"/>
</dbReference>
<evidence type="ECO:0000256" key="7">
    <source>
        <dbReference type="ARBA" id="ARBA00022723"/>
    </source>
</evidence>
<dbReference type="STRING" id="1076872.G8ZY94"/>
<dbReference type="InterPro" id="IPR006068">
    <property type="entry name" value="ATPase_P-typ_cation-transptr_C"/>
</dbReference>
<dbReference type="InterPro" id="IPR036412">
    <property type="entry name" value="HAD-like_sf"/>
</dbReference>
<dbReference type="SMART" id="SM00831">
    <property type="entry name" value="Cation_ATPase_N"/>
    <property type="match status" value="1"/>
</dbReference>
<dbReference type="InterPro" id="IPR059000">
    <property type="entry name" value="ATPase_P-type_domA"/>
</dbReference>
<evidence type="ECO:0000256" key="4">
    <source>
        <dbReference type="ARBA" id="ARBA00022475"/>
    </source>
</evidence>
<dbReference type="FunFam" id="1.20.1110.10:FF:000040">
    <property type="entry name" value="Na(+)-exporting P-type ATPase"/>
    <property type="match status" value="1"/>
</dbReference>
<evidence type="ECO:0000256" key="3">
    <source>
        <dbReference type="ARBA" id="ARBA00022448"/>
    </source>
</evidence>
<dbReference type="SFLD" id="SFLDG00002">
    <property type="entry name" value="C1.7:_P-type_atpase_like"/>
    <property type="match status" value="1"/>
</dbReference>
<proteinExistence type="inferred from homology"/>
<evidence type="ECO:0000256" key="11">
    <source>
        <dbReference type="ARBA" id="ARBA00022958"/>
    </source>
</evidence>
<dbReference type="PRINTS" id="PR00119">
    <property type="entry name" value="CATATPASE"/>
</dbReference>
<evidence type="ECO:0000256" key="21">
    <source>
        <dbReference type="ARBA" id="ARBA00049499"/>
    </source>
</evidence>